<evidence type="ECO:0000256" key="4">
    <source>
        <dbReference type="ARBA" id="ARBA00022443"/>
    </source>
</evidence>
<reference evidence="15 16" key="1">
    <citation type="submission" date="2024-10" db="EMBL/GenBank/DDBJ databases">
        <authorList>
            <person name="Kim D."/>
        </authorList>
    </citation>
    <scope>NUCLEOTIDE SEQUENCE [LARGE SCALE GENOMIC DNA]</scope>
    <source>
        <strain evidence="15">Taebaek</strain>
    </source>
</reference>
<dbReference type="AlphaFoldDB" id="A0ABD2IIS6"/>
<feature type="domain" description="L27" evidence="14">
    <location>
        <begin position="4"/>
        <end position="64"/>
    </location>
</feature>
<feature type="domain" description="SH3" evidence="11">
    <location>
        <begin position="586"/>
        <end position="652"/>
    </location>
</feature>
<dbReference type="InterPro" id="IPR004172">
    <property type="entry name" value="L27_dom"/>
</dbReference>
<dbReference type="InterPro" id="IPR001452">
    <property type="entry name" value="SH3_domain"/>
</dbReference>
<dbReference type="PROSITE" id="PS00856">
    <property type="entry name" value="GUANYLATE_KINASE_1"/>
    <property type="match status" value="1"/>
</dbReference>
<dbReference type="SUPFAM" id="SSF50156">
    <property type="entry name" value="PDZ domain-like"/>
    <property type="match status" value="3"/>
</dbReference>
<dbReference type="PROSITE" id="PS50106">
    <property type="entry name" value="PDZ"/>
    <property type="match status" value="3"/>
</dbReference>
<dbReference type="SMART" id="SM00072">
    <property type="entry name" value="GuKc"/>
    <property type="match status" value="1"/>
</dbReference>
<protein>
    <submittedName>
        <fullName evidence="15">Uncharacterized protein</fullName>
    </submittedName>
</protein>
<dbReference type="GO" id="GO:0030054">
    <property type="term" value="C:cell junction"/>
    <property type="evidence" value="ECO:0007669"/>
    <property type="project" value="UniProtKB-ARBA"/>
</dbReference>
<feature type="compositionally biased region" description="Basic residues" evidence="10">
    <location>
        <begin position="644"/>
        <end position="658"/>
    </location>
</feature>
<feature type="domain" description="PDZ" evidence="13">
    <location>
        <begin position="184"/>
        <end position="268"/>
    </location>
</feature>
<dbReference type="InterPro" id="IPR036034">
    <property type="entry name" value="PDZ_sf"/>
</dbReference>
<dbReference type="InterPro" id="IPR020590">
    <property type="entry name" value="Guanylate_kinase_CS"/>
</dbReference>
<feature type="region of interest" description="Disordered" evidence="10">
    <location>
        <begin position="631"/>
        <end position="691"/>
    </location>
</feature>
<evidence type="ECO:0000256" key="7">
    <source>
        <dbReference type="ARBA" id="ARBA00023136"/>
    </source>
</evidence>
<evidence type="ECO:0000256" key="6">
    <source>
        <dbReference type="ARBA" id="ARBA00022737"/>
    </source>
</evidence>
<sequence length="934" mass="103117">MPGRSTEAHRALEQLEAYHALLTQPGDAELRYGIERVIGIFKANLFQALLDIQEFYDNTLLNERVPLDMKTTETRKLAERWEQSPPFGAVSRAFTPSSFDRPVFPATTTATPHTNGFNGEMKTATTHSSHSYSYQEQSKQLTKDGWHTQEYRTQTVDGPSGFQTETVTNNGLIDDQGKAWEVEDVVLEKNQLGLGFSISGGNDHSSGPYIRVTDIAPGGGVARDGRIRIGDVILKVNNTDTVDVPHQVAVNALKVAGSVVRLLIKRPKISQASAFRPSSAEPLSRGSPPEGFGFGPPPPVPTHQQSFGESEAVKELEQMPGVRRMDLIKVGSDGRHKGLGFSIAGGTGNQHYPGDDGIFVTRVIEGTPAYYDGRLQKGDQILAVDNTIFKNVSHEFAVDTLTNTGDRVKILFLKNPHPDIESFGGMEGNTFDLTGGASLSSSQPHLSFGLGSEPRLVRLRKLDTGLGFNIVGGEDGEKVFISGVFPGGAAASSGNVRKGDVLLRVNEVDLQNSTHAQAAQTLKAIPNYSEVQLVLQHLPQEYQRFEEKLERARAEMAQLQQNPQQSPYLPPDAMPPPQQIMPMPIRQDFYVRALFDNDPSRGDAVLPHRSLAFRYGDILHVTSVADDDWVAENGDEGPEGIIPSKKRVEKRERQRRKQVNFNAGSQSLGRNASMSAGGFGGGGLDGRRGSRSQLSFSRKFPFVKSTEKLNEYPSDGGETGGGTIADEPIHSYVTVELRTVNYVRPVIVLGALKDRINDELVSRHPDRFSSCVPHTSRPPREGEVHGRNYYFVTKAEMERDVKSNLFIEAGQFQNNLYGTSVAAVMEVAESGRHCILDVSGNAIRRLQNTAHIYPISVFVKPLNYQQLREWDSLLSEEDALKQFERCQRQEQNFGDLFTGMVTGHSPDDIFVRVIHIINEQSRPEVWIPTNEQLP</sequence>
<dbReference type="PROSITE" id="PS50002">
    <property type="entry name" value="SH3"/>
    <property type="match status" value="1"/>
</dbReference>
<dbReference type="CDD" id="cd00071">
    <property type="entry name" value="GMPK"/>
    <property type="match status" value="1"/>
</dbReference>
<evidence type="ECO:0000256" key="10">
    <source>
        <dbReference type="SAM" id="MobiDB-lite"/>
    </source>
</evidence>
<feature type="domain" description="PDZ" evidence="13">
    <location>
        <begin position="327"/>
        <end position="416"/>
    </location>
</feature>
<feature type="coiled-coil region" evidence="9">
    <location>
        <begin position="535"/>
        <end position="562"/>
    </location>
</feature>
<evidence type="ECO:0000256" key="8">
    <source>
        <dbReference type="PROSITE-ProRule" id="PRU00192"/>
    </source>
</evidence>
<evidence type="ECO:0000259" key="14">
    <source>
        <dbReference type="PROSITE" id="PS51022"/>
    </source>
</evidence>
<dbReference type="InterPro" id="IPR027417">
    <property type="entry name" value="P-loop_NTPase"/>
</dbReference>
<dbReference type="SMART" id="SM00326">
    <property type="entry name" value="SH3"/>
    <property type="match status" value="1"/>
</dbReference>
<dbReference type="InterPro" id="IPR036028">
    <property type="entry name" value="SH3-like_dom_sf"/>
</dbReference>
<evidence type="ECO:0000256" key="9">
    <source>
        <dbReference type="SAM" id="Coils"/>
    </source>
</evidence>
<comment type="similarity">
    <text evidence="3">Belongs to the MAGUK family.</text>
</comment>
<accession>A0ABD2IIS6</accession>
<keyword evidence="5" id="KW-1003">Cell membrane</keyword>
<dbReference type="Proteomes" id="UP001620645">
    <property type="component" value="Unassembled WGS sequence"/>
</dbReference>
<evidence type="ECO:0000256" key="3">
    <source>
        <dbReference type="ARBA" id="ARBA00007014"/>
    </source>
</evidence>
<dbReference type="Pfam" id="PF09058">
    <property type="entry name" value="L27_1"/>
    <property type="match status" value="1"/>
</dbReference>
<evidence type="ECO:0000259" key="12">
    <source>
        <dbReference type="PROSITE" id="PS50052"/>
    </source>
</evidence>
<dbReference type="PANTHER" id="PTHR23119:SF51">
    <property type="entry name" value="DISKS LARGE 1 TUMOR SUPPRESSOR PROTEIN"/>
    <property type="match status" value="1"/>
</dbReference>
<dbReference type="InterPro" id="IPR001478">
    <property type="entry name" value="PDZ"/>
</dbReference>
<dbReference type="SMART" id="SM00228">
    <property type="entry name" value="PDZ"/>
    <property type="match status" value="3"/>
</dbReference>
<dbReference type="Pfam" id="PF00625">
    <property type="entry name" value="Guanylate_kin"/>
    <property type="match status" value="1"/>
</dbReference>
<keyword evidence="7" id="KW-0472">Membrane</keyword>
<dbReference type="SUPFAM" id="SSF50044">
    <property type="entry name" value="SH3-domain"/>
    <property type="match status" value="1"/>
</dbReference>
<evidence type="ECO:0000313" key="16">
    <source>
        <dbReference type="Proteomes" id="UP001620645"/>
    </source>
</evidence>
<keyword evidence="16" id="KW-1185">Reference proteome</keyword>
<comment type="caution">
    <text evidence="15">The sequence shown here is derived from an EMBL/GenBank/DDBJ whole genome shotgun (WGS) entry which is preliminary data.</text>
</comment>
<gene>
    <name evidence="15" type="ORF">niasHS_014818</name>
</gene>
<dbReference type="SUPFAM" id="SSF52540">
    <property type="entry name" value="P-loop containing nucleoside triphosphate hydrolases"/>
    <property type="match status" value="1"/>
</dbReference>
<dbReference type="Gene3D" id="2.30.42.10">
    <property type="match status" value="3"/>
</dbReference>
<evidence type="ECO:0000256" key="5">
    <source>
        <dbReference type="ARBA" id="ARBA00022475"/>
    </source>
</evidence>
<dbReference type="Gene3D" id="2.30.30.40">
    <property type="entry name" value="SH3 Domains"/>
    <property type="match status" value="1"/>
</dbReference>
<keyword evidence="9" id="KW-0175">Coiled coil</keyword>
<dbReference type="InterPro" id="IPR008144">
    <property type="entry name" value="Guanylate_kin-like_dom"/>
</dbReference>
<feature type="region of interest" description="Disordered" evidence="10">
    <location>
        <begin position="274"/>
        <end position="305"/>
    </location>
</feature>
<organism evidence="15 16">
    <name type="scientific">Heterodera schachtii</name>
    <name type="common">Sugarbeet cyst nematode worm</name>
    <name type="synonym">Tylenchus schachtii</name>
    <dbReference type="NCBI Taxonomy" id="97005"/>
    <lineage>
        <taxon>Eukaryota</taxon>
        <taxon>Metazoa</taxon>
        <taxon>Ecdysozoa</taxon>
        <taxon>Nematoda</taxon>
        <taxon>Chromadorea</taxon>
        <taxon>Rhabditida</taxon>
        <taxon>Tylenchina</taxon>
        <taxon>Tylenchomorpha</taxon>
        <taxon>Tylenchoidea</taxon>
        <taxon>Heteroderidae</taxon>
        <taxon>Heteroderinae</taxon>
        <taxon>Heterodera</taxon>
    </lineage>
</organism>
<feature type="domain" description="Guanylate kinase-like" evidence="12">
    <location>
        <begin position="743"/>
        <end position="918"/>
    </location>
</feature>
<dbReference type="PANTHER" id="PTHR23119">
    <property type="entry name" value="DISCS LARGE"/>
    <property type="match status" value="1"/>
</dbReference>
<dbReference type="InterPro" id="IPR015143">
    <property type="entry name" value="L27_1"/>
</dbReference>
<evidence type="ECO:0000313" key="15">
    <source>
        <dbReference type="EMBL" id="KAL3079036.1"/>
    </source>
</evidence>
<dbReference type="PROSITE" id="PS50052">
    <property type="entry name" value="GUANYLATE_KINASE_2"/>
    <property type="match status" value="1"/>
</dbReference>
<keyword evidence="4 8" id="KW-0728">SH3 domain</keyword>
<dbReference type="Gene3D" id="3.40.50.300">
    <property type="entry name" value="P-loop containing nucleotide triphosphate hydrolases"/>
    <property type="match status" value="1"/>
</dbReference>
<name>A0ABD2IIS6_HETSC</name>
<proteinExistence type="inferred from homology"/>
<feature type="compositionally biased region" description="Polar residues" evidence="10">
    <location>
        <begin position="660"/>
        <end position="674"/>
    </location>
</feature>
<evidence type="ECO:0000259" key="11">
    <source>
        <dbReference type="PROSITE" id="PS50002"/>
    </source>
</evidence>
<dbReference type="SUPFAM" id="SSF101288">
    <property type="entry name" value="L27 domain"/>
    <property type="match status" value="1"/>
</dbReference>
<dbReference type="PROSITE" id="PS51022">
    <property type="entry name" value="L27"/>
    <property type="match status" value="1"/>
</dbReference>
<dbReference type="Gene3D" id="1.10.287.470">
    <property type="entry name" value="Helix hairpin bin"/>
    <property type="match status" value="1"/>
</dbReference>
<feature type="domain" description="PDZ" evidence="13">
    <location>
        <begin position="456"/>
        <end position="537"/>
    </location>
</feature>
<evidence type="ECO:0000256" key="2">
    <source>
        <dbReference type="ARBA" id="ARBA00004236"/>
    </source>
</evidence>
<evidence type="ECO:0000256" key="1">
    <source>
        <dbReference type="ARBA" id="ARBA00004170"/>
    </source>
</evidence>
<evidence type="ECO:0000259" key="13">
    <source>
        <dbReference type="PROSITE" id="PS50106"/>
    </source>
</evidence>
<dbReference type="EMBL" id="JBICCN010000309">
    <property type="protein sequence ID" value="KAL3079036.1"/>
    <property type="molecule type" value="Genomic_DNA"/>
</dbReference>
<dbReference type="InterPro" id="IPR036892">
    <property type="entry name" value="L27_dom_sf"/>
</dbReference>
<dbReference type="InterPro" id="IPR050614">
    <property type="entry name" value="Synaptic_Scaffolding_LAP-MAGUK"/>
</dbReference>
<comment type="subcellular location">
    <subcellularLocation>
        <location evidence="2">Cell membrane</location>
    </subcellularLocation>
    <subcellularLocation>
        <location evidence="1">Membrane</location>
        <topology evidence="1">Peripheral membrane protein</topology>
    </subcellularLocation>
</comment>
<dbReference type="InterPro" id="IPR008145">
    <property type="entry name" value="GK/Ca_channel_bsu"/>
</dbReference>
<dbReference type="Pfam" id="PF00595">
    <property type="entry name" value="PDZ"/>
    <property type="match status" value="3"/>
</dbReference>
<dbReference type="GO" id="GO:0005886">
    <property type="term" value="C:plasma membrane"/>
    <property type="evidence" value="ECO:0007669"/>
    <property type="project" value="UniProtKB-SubCell"/>
</dbReference>
<keyword evidence="6" id="KW-0677">Repeat</keyword>